<reference evidence="1 2" key="1">
    <citation type="submission" date="2019-02" db="EMBL/GenBank/DDBJ databases">
        <title>Deep-cultivation of Planctomycetes and their phenomic and genomic characterization uncovers novel biology.</title>
        <authorList>
            <person name="Wiegand S."/>
            <person name="Jogler M."/>
            <person name="Boedeker C."/>
            <person name="Pinto D."/>
            <person name="Vollmers J."/>
            <person name="Rivas-Marin E."/>
            <person name="Kohn T."/>
            <person name="Peeters S.H."/>
            <person name="Heuer A."/>
            <person name="Rast P."/>
            <person name="Oberbeckmann S."/>
            <person name="Bunk B."/>
            <person name="Jeske O."/>
            <person name="Meyerdierks A."/>
            <person name="Storesund J.E."/>
            <person name="Kallscheuer N."/>
            <person name="Luecker S."/>
            <person name="Lage O.M."/>
            <person name="Pohl T."/>
            <person name="Merkel B.J."/>
            <person name="Hornburger P."/>
            <person name="Mueller R.-W."/>
            <person name="Bruemmer F."/>
            <person name="Labrenz M."/>
            <person name="Spormann A.M."/>
            <person name="Op den Camp H."/>
            <person name="Overmann J."/>
            <person name="Amann R."/>
            <person name="Jetten M.S.M."/>
            <person name="Mascher T."/>
            <person name="Medema M.H."/>
            <person name="Devos D.P."/>
            <person name="Kaster A.-K."/>
            <person name="Ovreas L."/>
            <person name="Rohde M."/>
            <person name="Galperin M.Y."/>
            <person name="Jogler C."/>
        </authorList>
    </citation>
    <scope>NUCLEOTIDE SEQUENCE [LARGE SCALE GENOMIC DNA]</scope>
    <source>
        <strain evidence="1 2">K22_7</strain>
    </source>
</reference>
<gene>
    <name evidence="1" type="ORF">K227x_58900</name>
</gene>
<dbReference type="Proteomes" id="UP000318538">
    <property type="component" value="Chromosome"/>
</dbReference>
<protein>
    <submittedName>
        <fullName evidence="1">Uncharacterized protein</fullName>
    </submittedName>
</protein>
<organism evidence="1 2">
    <name type="scientific">Rubripirellula lacrimiformis</name>
    <dbReference type="NCBI Taxonomy" id="1930273"/>
    <lineage>
        <taxon>Bacteria</taxon>
        <taxon>Pseudomonadati</taxon>
        <taxon>Planctomycetota</taxon>
        <taxon>Planctomycetia</taxon>
        <taxon>Pirellulales</taxon>
        <taxon>Pirellulaceae</taxon>
        <taxon>Rubripirellula</taxon>
    </lineage>
</organism>
<accession>A0A517NKA0</accession>
<name>A0A517NKA0_9BACT</name>
<dbReference type="KEGG" id="rlc:K227x_58900"/>
<dbReference type="AlphaFoldDB" id="A0A517NKA0"/>
<keyword evidence="2" id="KW-1185">Reference proteome</keyword>
<dbReference type="EMBL" id="CP036525">
    <property type="protein sequence ID" value="QDT07463.1"/>
    <property type="molecule type" value="Genomic_DNA"/>
</dbReference>
<evidence type="ECO:0000313" key="1">
    <source>
        <dbReference type="EMBL" id="QDT07463.1"/>
    </source>
</evidence>
<evidence type="ECO:0000313" key="2">
    <source>
        <dbReference type="Proteomes" id="UP000318538"/>
    </source>
</evidence>
<proteinExistence type="predicted"/>
<sequence length="690" mass="77641">MLTYLSVAAYFSTGNRSAAEVGTDANSEQARDSRERVEQFDQEIAALKASGGELVAKKFQLEAERDELLDKRVESAKRGEKIRIKMTRAEKLVEDGLSVNSLLKPGLYLFREQRVGFPEEIEALIKRFDETENKPAVDSYLNEVQVSKERLFFDAKYNSRFPVSEPEWVAIKRGLKKPLLYATGQDNVIEINQSDGTLELLCPGAGPIGRISIEKSGTLSLDLVKVGAATIGISENETSGQFEGLTWHRKQFGSDVAFSNGRIPQEVEIQLLEFFDENCLAIKLHTRYQKPEDSSRTYVQSDFWKVYPLGLSSSSQAGSDVTNIPKTRRMDFSQFKNPSMLKSLLLKDFDIVLRSPAKSLAYLNGFTACFNDPKILQYVEPVVVDDLRSMQDPTIHEGLARRFVKESNLMGDSQQIALGQVRSLLQGLSQIDNANSASELSRIFGRQNRTESKFEDVKYEGAADAFVISRAYSEHPAEVSKVIDGLKSLARGEDGNRGAMIAAELKELQRESTAWSTVDPSTLEVMREGVRDFHRLMSQCGQLVIRYQYKSDSFDNGSKDISALLAEIRQRFTIENFADCPSEYKNFVFAVRAWAERSEKSFYSLVKPEVPTGSLIGSLYVDSDSNMVAYHFLKYKEMLAAGENHGVAFEHSSVRFSQYNVPRRKLKFALRDDGMLLEDISFFDAPAIER</sequence>